<organism evidence="1 2">
    <name type="scientific">Algibacter luteus</name>
    <dbReference type="NCBI Taxonomy" id="1178825"/>
    <lineage>
        <taxon>Bacteria</taxon>
        <taxon>Pseudomonadati</taxon>
        <taxon>Bacteroidota</taxon>
        <taxon>Flavobacteriia</taxon>
        <taxon>Flavobacteriales</taxon>
        <taxon>Flavobacteriaceae</taxon>
        <taxon>Algibacter</taxon>
    </lineage>
</organism>
<accession>A0A1M6ABA1</accession>
<dbReference type="RefSeq" id="WP_019386324.1">
    <property type="nucleotide sequence ID" value="NZ_ALIH01000001.1"/>
</dbReference>
<dbReference type="OrthoDB" id="165208at2"/>
<evidence type="ECO:0000313" key="2">
    <source>
        <dbReference type="Proteomes" id="UP000184396"/>
    </source>
</evidence>
<dbReference type="EMBL" id="FQYK01000001">
    <property type="protein sequence ID" value="SHI33719.1"/>
    <property type="molecule type" value="Genomic_DNA"/>
</dbReference>
<gene>
    <name evidence="1" type="ORF">SAMN05216261_0329</name>
</gene>
<dbReference type="Proteomes" id="UP000184396">
    <property type="component" value="Unassembled WGS sequence"/>
</dbReference>
<evidence type="ECO:0000313" key="1">
    <source>
        <dbReference type="EMBL" id="SHI33719.1"/>
    </source>
</evidence>
<dbReference type="eggNOG" id="ENOG5033HRC">
    <property type="taxonomic scope" value="Bacteria"/>
</dbReference>
<proteinExistence type="predicted"/>
<sequence length="111" mass="13098">MNRKNKIIRTWKGWTSLENAPLYESMLINEVFPEVKRKGVEGLEKVSISTMEKNDEMEFFLILQFDSLDSVKMFAGEKYEMAYIPDNAKRVLARYDKTAKHFTLKEELILK</sequence>
<protein>
    <recommendedName>
        <fullName evidence="3">Antibiotic biosynthesis monooxygenase</fullName>
    </recommendedName>
</protein>
<reference evidence="1 2" key="1">
    <citation type="submission" date="2016-11" db="EMBL/GenBank/DDBJ databases">
        <authorList>
            <person name="Jaros S."/>
            <person name="Januszkiewicz K."/>
            <person name="Wedrychowicz H."/>
        </authorList>
    </citation>
    <scope>NUCLEOTIDE SEQUENCE [LARGE SCALE GENOMIC DNA]</scope>
    <source>
        <strain evidence="1 2">CGMCC 1.12213</strain>
    </source>
</reference>
<name>A0A1M6ABA1_9FLAO</name>
<evidence type="ECO:0008006" key="3">
    <source>
        <dbReference type="Google" id="ProtNLM"/>
    </source>
</evidence>
<dbReference type="AlphaFoldDB" id="A0A1M6ABA1"/>
<dbReference type="STRING" id="1178825.SAMN05216261_0329"/>
<keyword evidence="2" id="KW-1185">Reference proteome</keyword>